<feature type="transmembrane region" description="Helical" evidence="5">
    <location>
        <begin position="20"/>
        <end position="39"/>
    </location>
</feature>
<organism evidence="7 8">
    <name type="scientific">Clostridium rhizosphaerae</name>
    <dbReference type="NCBI Taxonomy" id="2803861"/>
    <lineage>
        <taxon>Bacteria</taxon>
        <taxon>Bacillati</taxon>
        <taxon>Bacillota</taxon>
        <taxon>Clostridia</taxon>
        <taxon>Eubacteriales</taxon>
        <taxon>Clostridiaceae</taxon>
        <taxon>Clostridium</taxon>
    </lineage>
</organism>
<feature type="domain" description="HD-GYP" evidence="6">
    <location>
        <begin position="432"/>
        <end position="644"/>
    </location>
</feature>
<dbReference type="InterPro" id="IPR003018">
    <property type="entry name" value="GAF"/>
</dbReference>
<dbReference type="RefSeq" id="WP_202750302.1">
    <property type="nucleotide sequence ID" value="NZ_JAESWC010000014.1"/>
</dbReference>
<protein>
    <submittedName>
        <fullName evidence="7">HD domain-containing protein</fullName>
    </submittedName>
</protein>
<evidence type="ECO:0000313" key="8">
    <source>
        <dbReference type="Proteomes" id="UP000632377"/>
    </source>
</evidence>
<accession>A0ABS1TDW7</accession>
<feature type="transmembrane region" description="Helical" evidence="5">
    <location>
        <begin position="202"/>
        <end position="221"/>
    </location>
</feature>
<dbReference type="InterPro" id="IPR029016">
    <property type="entry name" value="GAF-like_dom_sf"/>
</dbReference>
<dbReference type="Pfam" id="PF13185">
    <property type="entry name" value="GAF_2"/>
    <property type="match status" value="1"/>
</dbReference>
<dbReference type="SMART" id="SM00471">
    <property type="entry name" value="HDc"/>
    <property type="match status" value="1"/>
</dbReference>
<evidence type="ECO:0000256" key="2">
    <source>
        <dbReference type="ARBA" id="ARBA00022692"/>
    </source>
</evidence>
<keyword evidence="2 5" id="KW-0812">Transmembrane</keyword>
<dbReference type="Pfam" id="PF13487">
    <property type="entry name" value="HD_5"/>
    <property type="match status" value="1"/>
</dbReference>
<dbReference type="InterPro" id="IPR052020">
    <property type="entry name" value="Cyclic_di-GMP/3'3'-cGAMP_PDE"/>
</dbReference>
<dbReference type="Pfam" id="PF13675">
    <property type="entry name" value="PilJ"/>
    <property type="match status" value="1"/>
</dbReference>
<name>A0ABS1TDW7_9CLOT</name>
<keyword evidence="8" id="KW-1185">Reference proteome</keyword>
<dbReference type="SUPFAM" id="SSF109604">
    <property type="entry name" value="HD-domain/PDEase-like"/>
    <property type="match status" value="1"/>
</dbReference>
<dbReference type="EMBL" id="JAESWC010000014">
    <property type="protein sequence ID" value="MBL4937561.1"/>
    <property type="molecule type" value="Genomic_DNA"/>
</dbReference>
<dbReference type="PROSITE" id="PS51832">
    <property type="entry name" value="HD_GYP"/>
    <property type="match status" value="1"/>
</dbReference>
<evidence type="ECO:0000259" key="6">
    <source>
        <dbReference type="PROSITE" id="PS51832"/>
    </source>
</evidence>
<dbReference type="SUPFAM" id="SSF55781">
    <property type="entry name" value="GAF domain-like"/>
    <property type="match status" value="1"/>
</dbReference>
<dbReference type="PANTHER" id="PTHR45228">
    <property type="entry name" value="CYCLIC DI-GMP PHOSPHODIESTERASE TM_0186-RELATED"/>
    <property type="match status" value="1"/>
</dbReference>
<sequence>MSFVKDKSIEELYKQHIRMIGMVICLIIISVFVLVFINISKGSSDSMIINILGRQRMLSQMMAKDVGRIYELTTIRNENLYDKNDEANIEDKLLKTNKELRESKEEYDKTLGAIEKGYINAGSTRINFKGTLNELNPILIEHQKVWKVYKNSIDSVLKDNHNSNNYLQSIKYINENNEVLLNYSDTILNQVLNYNNKKILSIYYALLFFIIAVLILLVVFIKRAYHDLLLPIRQLSKGMSNLRVDRNIMENTQVFYEVRQVFNEFNSLVGLIENLNKNIPFKDTLNYIFNSFSAYIPYTYIGVALIEDNGSSIKASYAVTGKYHENLPKRFLGRKVSLSETSLKYVVDSGKERIIDDLEKYVEGKKAKEYNGILLEEGIRSSITFPLKSNDKVIGIIFFSSKDKNVYKKEHIRFLKTLANSIVLSLEKDILMQDMVISSTLALAKLTEERDSDTGEHLNRMKTYAKMLAKFLSEEEKYKDIIDRDYIDDIERFAPLHDVGKVAIRDEILLKPGKLTYEEFETMKTHTTYGARVLSMADENLEKHGRSIFTLAVEIAEGHHEKWDGSGYPHGRSGEEIPLSARIVALADVFDALTSKRPYKKPFTFEESINIIKDGYGKHFDPYIIDVFIKNIESIRNLYDGFKEGNLL</sequence>
<evidence type="ECO:0000256" key="4">
    <source>
        <dbReference type="ARBA" id="ARBA00023136"/>
    </source>
</evidence>
<dbReference type="InterPro" id="IPR029095">
    <property type="entry name" value="NarX-like_N"/>
</dbReference>
<dbReference type="InterPro" id="IPR003607">
    <property type="entry name" value="HD/PDEase_dom"/>
</dbReference>
<dbReference type="InterPro" id="IPR037522">
    <property type="entry name" value="HD_GYP_dom"/>
</dbReference>
<proteinExistence type="predicted"/>
<keyword evidence="4 5" id="KW-0472">Membrane</keyword>
<dbReference type="Gene3D" id="1.10.3210.10">
    <property type="entry name" value="Hypothetical protein af1432"/>
    <property type="match status" value="1"/>
</dbReference>
<dbReference type="Proteomes" id="UP000632377">
    <property type="component" value="Unassembled WGS sequence"/>
</dbReference>
<evidence type="ECO:0000256" key="5">
    <source>
        <dbReference type="SAM" id="Phobius"/>
    </source>
</evidence>
<dbReference type="Gene3D" id="3.30.450.40">
    <property type="match status" value="1"/>
</dbReference>
<comment type="caution">
    <text evidence="7">The sequence shown here is derived from an EMBL/GenBank/DDBJ whole genome shotgun (WGS) entry which is preliminary data.</text>
</comment>
<evidence type="ECO:0000313" key="7">
    <source>
        <dbReference type="EMBL" id="MBL4937561.1"/>
    </source>
</evidence>
<evidence type="ECO:0000256" key="3">
    <source>
        <dbReference type="ARBA" id="ARBA00022989"/>
    </source>
</evidence>
<evidence type="ECO:0000256" key="1">
    <source>
        <dbReference type="ARBA" id="ARBA00004141"/>
    </source>
</evidence>
<keyword evidence="3 5" id="KW-1133">Transmembrane helix</keyword>
<dbReference type="CDD" id="cd00077">
    <property type="entry name" value="HDc"/>
    <property type="match status" value="1"/>
</dbReference>
<comment type="subcellular location">
    <subcellularLocation>
        <location evidence="1">Membrane</location>
        <topology evidence="1">Multi-pass membrane protein</topology>
    </subcellularLocation>
</comment>
<gene>
    <name evidence="7" type="ORF">JK636_17740</name>
</gene>
<reference evidence="7 8" key="1">
    <citation type="submission" date="2021-01" db="EMBL/GenBank/DDBJ databases">
        <title>Genome public.</title>
        <authorList>
            <person name="Liu C."/>
            <person name="Sun Q."/>
        </authorList>
    </citation>
    <scope>NUCLEOTIDE SEQUENCE [LARGE SCALE GENOMIC DNA]</scope>
    <source>
        <strain evidence="7 8">YIM B02515</strain>
    </source>
</reference>